<proteinExistence type="inferred from homology"/>
<sequence>MADAAATAEFNEKRWFWLPDEKKGYIACWIIKDQQSATATTTSTDQDPPETAPTSNDQQLVEVRCVDDKTRTVKLDILEKMNPPKFNKVEDIADLTFLNEPSVVHNLRQRYESKMIYFPASGSENSVSESSRPTLGSRSNTSTRVEVVDLVGKRLGKLERQILQANPILESFGNAQTVRNNNSSRFGKFVRIEFNALGAISGANIDCSIGSGGGGDEELAEKLLLNSTDPKDYDYLNKTKLVVDGMDDLEEWKNLRESLNVVGLSTEEQLNLFKIISIILHIGNIAVQSIDPMWLTFILKSLRRVSCALRSKAGREFVTQQRNAKQVKGGNSLHCVHTLRKVIRKLIEKINVMLDKSNKGNQNSLSSSSQPSCGVLDIAGFEIFETKWLRATLYQYTQ</sequence>
<accession>A0A5B0N9M7</accession>
<keyword evidence="2" id="KW-0547">Nucleotide-binding</keyword>
<dbReference type="Proteomes" id="UP000324748">
    <property type="component" value="Unassembled WGS sequence"/>
</dbReference>
<dbReference type="GO" id="GO:0016020">
    <property type="term" value="C:membrane"/>
    <property type="evidence" value="ECO:0007669"/>
    <property type="project" value="TreeGrafter"/>
</dbReference>
<keyword evidence="7 8" id="KW-0009">Actin-binding</keyword>
<dbReference type="EMBL" id="VSWC01000106">
    <property type="protein sequence ID" value="KAA1085995.1"/>
    <property type="molecule type" value="Genomic_DNA"/>
</dbReference>
<comment type="similarity">
    <text evidence="1 8">Belongs to the TRAFAC class myosin-kinesin ATPase superfamily. Myosin family.</text>
</comment>
<keyword evidence="4" id="KW-0175">Coiled coil</keyword>
<keyword evidence="5 8" id="KW-0518">Myosin</keyword>
<feature type="compositionally biased region" description="Polar residues" evidence="9">
    <location>
        <begin position="132"/>
        <end position="142"/>
    </location>
</feature>
<evidence type="ECO:0000256" key="7">
    <source>
        <dbReference type="ARBA" id="ARBA00023203"/>
    </source>
</evidence>
<dbReference type="Gene3D" id="1.20.120.720">
    <property type="entry name" value="Myosin VI head, motor domain, U50 subdomain"/>
    <property type="match status" value="1"/>
</dbReference>
<protein>
    <recommendedName>
        <fullName evidence="14">Myosin motor domain-containing protein</fullName>
    </recommendedName>
</protein>
<dbReference type="Pfam" id="PF00063">
    <property type="entry name" value="Myosin_head"/>
    <property type="match status" value="2"/>
</dbReference>
<dbReference type="Gene3D" id="1.10.10.820">
    <property type="match status" value="1"/>
</dbReference>
<evidence type="ECO:0000259" key="10">
    <source>
        <dbReference type="PROSITE" id="PS51456"/>
    </source>
</evidence>
<dbReference type="PROSITE" id="PS51844">
    <property type="entry name" value="SH3_LIKE"/>
    <property type="match status" value="1"/>
</dbReference>
<dbReference type="GO" id="GO:0005737">
    <property type="term" value="C:cytoplasm"/>
    <property type="evidence" value="ECO:0007669"/>
    <property type="project" value="UniProtKB-ARBA"/>
</dbReference>
<feature type="domain" description="Myosin motor" evidence="10">
    <location>
        <begin position="87"/>
        <end position="398"/>
    </location>
</feature>
<dbReference type="InterPro" id="IPR001609">
    <property type="entry name" value="Myosin_head_motor_dom-like"/>
</dbReference>
<dbReference type="GO" id="GO:0016459">
    <property type="term" value="C:myosin complex"/>
    <property type="evidence" value="ECO:0007669"/>
    <property type="project" value="UniProtKB-KW"/>
</dbReference>
<feature type="region of interest" description="Disordered" evidence="9">
    <location>
        <begin position="122"/>
        <end position="142"/>
    </location>
</feature>
<evidence type="ECO:0000256" key="6">
    <source>
        <dbReference type="ARBA" id="ARBA00023175"/>
    </source>
</evidence>
<dbReference type="InterPro" id="IPR027417">
    <property type="entry name" value="P-loop_NTPase"/>
</dbReference>
<dbReference type="InterPro" id="IPR036961">
    <property type="entry name" value="Kinesin_motor_dom_sf"/>
</dbReference>
<dbReference type="PANTHER" id="PTHR13140">
    <property type="entry name" value="MYOSIN"/>
    <property type="match status" value="1"/>
</dbReference>
<organism evidence="12 13">
    <name type="scientific">Puccinia graminis f. sp. tritici</name>
    <dbReference type="NCBI Taxonomy" id="56615"/>
    <lineage>
        <taxon>Eukaryota</taxon>
        <taxon>Fungi</taxon>
        <taxon>Dikarya</taxon>
        <taxon>Basidiomycota</taxon>
        <taxon>Pucciniomycotina</taxon>
        <taxon>Pucciniomycetes</taxon>
        <taxon>Pucciniales</taxon>
        <taxon>Pucciniaceae</taxon>
        <taxon>Puccinia</taxon>
    </lineage>
</organism>
<comment type="caution">
    <text evidence="8">Lacks conserved residue(s) required for the propagation of feature annotation.</text>
</comment>
<evidence type="ECO:0000256" key="9">
    <source>
        <dbReference type="SAM" id="MobiDB-lite"/>
    </source>
</evidence>
<evidence type="ECO:0000313" key="12">
    <source>
        <dbReference type="EMBL" id="KAA1085995.1"/>
    </source>
</evidence>
<comment type="caution">
    <text evidence="12">The sequence shown here is derived from an EMBL/GenBank/DDBJ whole genome shotgun (WGS) entry which is preliminary data.</text>
</comment>
<dbReference type="GO" id="GO:0000146">
    <property type="term" value="F:microfilament motor activity"/>
    <property type="evidence" value="ECO:0007669"/>
    <property type="project" value="TreeGrafter"/>
</dbReference>
<evidence type="ECO:0008006" key="14">
    <source>
        <dbReference type="Google" id="ProtNLM"/>
    </source>
</evidence>
<dbReference type="Gene3D" id="3.40.850.10">
    <property type="entry name" value="Kinesin motor domain"/>
    <property type="match status" value="3"/>
</dbReference>
<dbReference type="OrthoDB" id="6108017at2759"/>
<feature type="compositionally biased region" description="Low complexity" evidence="9">
    <location>
        <begin position="122"/>
        <end position="131"/>
    </location>
</feature>
<evidence type="ECO:0000256" key="1">
    <source>
        <dbReference type="ARBA" id="ARBA00008314"/>
    </source>
</evidence>
<evidence type="ECO:0000256" key="2">
    <source>
        <dbReference type="ARBA" id="ARBA00022741"/>
    </source>
</evidence>
<dbReference type="GO" id="GO:0007015">
    <property type="term" value="P:actin filament organization"/>
    <property type="evidence" value="ECO:0007669"/>
    <property type="project" value="TreeGrafter"/>
</dbReference>
<evidence type="ECO:0000313" key="13">
    <source>
        <dbReference type="Proteomes" id="UP000324748"/>
    </source>
</evidence>
<dbReference type="PANTHER" id="PTHR13140:SF857">
    <property type="entry name" value="MYOSIN-11"/>
    <property type="match status" value="1"/>
</dbReference>
<dbReference type="InterPro" id="IPR004009">
    <property type="entry name" value="SH3_Myosin"/>
</dbReference>
<keyword evidence="6" id="KW-0505">Motor protein</keyword>
<dbReference type="SUPFAM" id="SSF52540">
    <property type="entry name" value="P-loop containing nucleoside triphosphate hydrolases"/>
    <property type="match status" value="1"/>
</dbReference>
<name>A0A5B0N9M7_PUCGR</name>
<evidence type="ECO:0000256" key="5">
    <source>
        <dbReference type="ARBA" id="ARBA00023123"/>
    </source>
</evidence>
<feature type="region of interest" description="Disordered" evidence="9">
    <location>
        <begin position="39"/>
        <end position="58"/>
    </location>
</feature>
<keyword evidence="3" id="KW-0067">ATP-binding</keyword>
<dbReference type="SMART" id="SM00242">
    <property type="entry name" value="MYSc"/>
    <property type="match status" value="1"/>
</dbReference>
<gene>
    <name evidence="12" type="ORF">PGT21_026741</name>
</gene>
<dbReference type="GO" id="GO:0051015">
    <property type="term" value="F:actin filament binding"/>
    <property type="evidence" value="ECO:0007669"/>
    <property type="project" value="TreeGrafter"/>
</dbReference>
<feature type="domain" description="Myosin N-terminal SH3-like" evidence="11">
    <location>
        <begin position="11"/>
        <end position="83"/>
    </location>
</feature>
<reference evidence="12 13" key="1">
    <citation type="submission" date="2019-05" db="EMBL/GenBank/DDBJ databases">
        <title>Emergence of the Ug99 lineage of the wheat stem rust pathogen through somatic hybridization.</title>
        <authorList>
            <person name="Li F."/>
            <person name="Upadhyaya N.M."/>
            <person name="Sperschneider J."/>
            <person name="Matny O."/>
            <person name="Nguyen-Phuc H."/>
            <person name="Mago R."/>
            <person name="Raley C."/>
            <person name="Miller M.E."/>
            <person name="Silverstein K.A.T."/>
            <person name="Henningsen E."/>
            <person name="Hirsch C.D."/>
            <person name="Visser B."/>
            <person name="Pretorius Z.A."/>
            <person name="Steffenson B.J."/>
            <person name="Schwessinger B."/>
            <person name="Dodds P.N."/>
            <person name="Figueroa M."/>
        </authorList>
    </citation>
    <scope>NUCLEOTIDE SEQUENCE [LARGE SCALE GENOMIC DNA]</scope>
    <source>
        <strain evidence="12">21-0</strain>
    </source>
</reference>
<evidence type="ECO:0000259" key="11">
    <source>
        <dbReference type="PROSITE" id="PS51844"/>
    </source>
</evidence>
<evidence type="ECO:0000256" key="4">
    <source>
        <dbReference type="ARBA" id="ARBA00023054"/>
    </source>
</evidence>
<keyword evidence="13" id="KW-1185">Reference proteome</keyword>
<dbReference type="PROSITE" id="PS51456">
    <property type="entry name" value="MYOSIN_MOTOR"/>
    <property type="match status" value="1"/>
</dbReference>
<dbReference type="AlphaFoldDB" id="A0A5B0N9M7"/>
<evidence type="ECO:0000256" key="8">
    <source>
        <dbReference type="PROSITE-ProRule" id="PRU00782"/>
    </source>
</evidence>
<evidence type="ECO:0000256" key="3">
    <source>
        <dbReference type="ARBA" id="ARBA00022840"/>
    </source>
</evidence>
<dbReference type="PRINTS" id="PR00193">
    <property type="entry name" value="MYOSINHEAVY"/>
</dbReference>
<dbReference type="GO" id="GO:0005524">
    <property type="term" value="F:ATP binding"/>
    <property type="evidence" value="ECO:0007669"/>
    <property type="project" value="UniProtKB-KW"/>
</dbReference>